<sequence>MEKSLYEMYENEIKTLEQEIQELTKQYEDNQQKEQLAEEEIEEAIKCHRGKTDFESRTSESLADMRHELEQLESEFSFLTKLSGIVFTRYSKQTVDKDENKCTERHKITGNCYLLPFQIECTLLKVQNKESISSVVTDLSIIIESSEYSDLSKFVSRAVETKNLLLFFRSLSSFAEWCNRRKHTFLHFKERYPEIVRLPEGSSADYMVLRNPKLSGCELIVVWKIQINEEGIVTPVLDLLTKIPEQALRLDKKKVIEKTPLCFQNLLDAFGIECAIDNVLKAFCLEEGGSAIDK</sequence>
<dbReference type="Pfam" id="PF13096">
    <property type="entry name" value="CENP-P"/>
    <property type="match status" value="1"/>
</dbReference>
<dbReference type="RefSeq" id="XP_033781953.1">
    <property type="nucleotide sequence ID" value="XM_033926062.1"/>
</dbReference>
<dbReference type="GO" id="GO:0005634">
    <property type="term" value="C:nucleus"/>
    <property type="evidence" value="ECO:0007669"/>
    <property type="project" value="TreeGrafter"/>
</dbReference>
<dbReference type="GeneID" id="117351164"/>
<proteinExistence type="predicted"/>
<accession>A0A6P8NZG9</accession>
<dbReference type="CTD" id="401541"/>
<dbReference type="PANTHER" id="PTHR28577">
    <property type="entry name" value="CENTROMERE PROTEIN P"/>
    <property type="match status" value="1"/>
</dbReference>
<dbReference type="Proteomes" id="UP000515159">
    <property type="component" value="Chromosome 17"/>
</dbReference>
<dbReference type="RefSeq" id="XP_033781952.1">
    <property type="nucleotide sequence ID" value="XM_033926061.1"/>
</dbReference>
<keyword evidence="1" id="KW-0175">Coiled coil</keyword>
<dbReference type="AlphaFoldDB" id="A0A6P8NZG9"/>
<dbReference type="GO" id="GO:0000775">
    <property type="term" value="C:chromosome, centromeric region"/>
    <property type="evidence" value="ECO:0007669"/>
    <property type="project" value="InterPro"/>
</dbReference>
<dbReference type="KEGG" id="gsh:117351164"/>
<protein>
    <submittedName>
        <fullName evidence="3 4">Centromere protein P isoform X1</fullName>
    </submittedName>
</protein>
<dbReference type="PANTHER" id="PTHR28577:SF1">
    <property type="entry name" value="CENTROMERE PROTEIN P"/>
    <property type="match status" value="1"/>
</dbReference>
<evidence type="ECO:0000256" key="1">
    <source>
        <dbReference type="SAM" id="Coils"/>
    </source>
</evidence>
<dbReference type="InterPro" id="IPR027801">
    <property type="entry name" value="CENP-P"/>
</dbReference>
<evidence type="ECO:0000313" key="2">
    <source>
        <dbReference type="Proteomes" id="UP000515159"/>
    </source>
</evidence>
<gene>
    <name evidence="3 4" type="primary">CENPP</name>
</gene>
<organism evidence="2 3">
    <name type="scientific">Geotrypetes seraphini</name>
    <name type="common">Gaboon caecilian</name>
    <name type="synonym">Caecilia seraphini</name>
    <dbReference type="NCBI Taxonomy" id="260995"/>
    <lineage>
        <taxon>Eukaryota</taxon>
        <taxon>Metazoa</taxon>
        <taxon>Chordata</taxon>
        <taxon>Craniata</taxon>
        <taxon>Vertebrata</taxon>
        <taxon>Euteleostomi</taxon>
        <taxon>Amphibia</taxon>
        <taxon>Gymnophiona</taxon>
        <taxon>Geotrypetes</taxon>
    </lineage>
</organism>
<dbReference type="OrthoDB" id="5976950at2759"/>
<keyword evidence="2" id="KW-1185">Reference proteome</keyword>
<evidence type="ECO:0000313" key="4">
    <source>
        <dbReference type="RefSeq" id="XP_033781953.1"/>
    </source>
</evidence>
<dbReference type="GO" id="GO:0034080">
    <property type="term" value="P:CENP-A containing chromatin assembly"/>
    <property type="evidence" value="ECO:0007669"/>
    <property type="project" value="InterPro"/>
</dbReference>
<evidence type="ECO:0000313" key="3">
    <source>
        <dbReference type="RefSeq" id="XP_033781952.1"/>
    </source>
</evidence>
<feature type="coiled-coil region" evidence="1">
    <location>
        <begin position="6"/>
        <end position="82"/>
    </location>
</feature>
<name>A0A6P8NZG9_GEOSA</name>
<reference evidence="3 4" key="1">
    <citation type="submission" date="2025-04" db="UniProtKB">
        <authorList>
            <consortium name="RefSeq"/>
        </authorList>
    </citation>
    <scope>IDENTIFICATION</scope>
</reference>